<dbReference type="GeneID" id="101854780"/>
<dbReference type="Gene3D" id="2.10.80.10">
    <property type="entry name" value="Lipase, subunit A"/>
    <property type="match status" value="1"/>
</dbReference>
<dbReference type="Proteomes" id="UP000694888">
    <property type="component" value="Unplaced"/>
</dbReference>
<feature type="chain" id="PRO_5046021731" evidence="1">
    <location>
        <begin position="20"/>
        <end position="119"/>
    </location>
</feature>
<feature type="signal peptide" evidence="1">
    <location>
        <begin position="1"/>
        <end position="19"/>
    </location>
</feature>
<protein>
    <submittedName>
        <fullName evidence="3">Uncharacterized protein LOC101854780</fullName>
    </submittedName>
</protein>
<sequence length="119" mass="12737">MMLKTLLCVSAFVFVTVNAKVGDVCQDVSACGQEECCVKYGPDAGTCQKNLSEDAPCHNMQILLSRSCPCETGLRCLTVDTDMPFVSKRDSLTSANLPGEHGEAKCAKLNTDIDDVVVS</sequence>
<evidence type="ECO:0000256" key="1">
    <source>
        <dbReference type="SAM" id="SignalP"/>
    </source>
</evidence>
<evidence type="ECO:0000313" key="2">
    <source>
        <dbReference type="Proteomes" id="UP000694888"/>
    </source>
</evidence>
<evidence type="ECO:0000313" key="3">
    <source>
        <dbReference type="RefSeq" id="XP_005093123.2"/>
    </source>
</evidence>
<proteinExistence type="predicted"/>
<accession>A0ABM0JGE7</accession>
<organism evidence="2 3">
    <name type="scientific">Aplysia californica</name>
    <name type="common">California sea hare</name>
    <dbReference type="NCBI Taxonomy" id="6500"/>
    <lineage>
        <taxon>Eukaryota</taxon>
        <taxon>Metazoa</taxon>
        <taxon>Spiralia</taxon>
        <taxon>Lophotrochozoa</taxon>
        <taxon>Mollusca</taxon>
        <taxon>Gastropoda</taxon>
        <taxon>Heterobranchia</taxon>
        <taxon>Euthyneura</taxon>
        <taxon>Tectipleura</taxon>
        <taxon>Aplysiida</taxon>
        <taxon>Aplysioidea</taxon>
        <taxon>Aplysiidae</taxon>
        <taxon>Aplysia</taxon>
    </lineage>
</organism>
<name>A0ABM0JGE7_APLCA</name>
<gene>
    <name evidence="3" type="primary">LOC101854780</name>
</gene>
<dbReference type="RefSeq" id="XP_005093123.2">
    <property type="nucleotide sequence ID" value="XM_005093066.3"/>
</dbReference>
<reference evidence="3" key="1">
    <citation type="submission" date="2025-08" db="UniProtKB">
        <authorList>
            <consortium name="RefSeq"/>
        </authorList>
    </citation>
    <scope>IDENTIFICATION</scope>
</reference>
<keyword evidence="1" id="KW-0732">Signal</keyword>
<keyword evidence="2" id="KW-1185">Reference proteome</keyword>